<dbReference type="Proteomes" id="UP000186883">
    <property type="component" value="Unassembled WGS sequence"/>
</dbReference>
<keyword evidence="2" id="KW-0808">Transferase</keyword>
<feature type="domain" description="N-acetyltransferase" evidence="1">
    <location>
        <begin position="22"/>
        <end position="184"/>
    </location>
</feature>
<dbReference type="PANTHER" id="PTHR43792:SF1">
    <property type="entry name" value="N-ACETYLTRANSFERASE DOMAIN-CONTAINING PROTEIN"/>
    <property type="match status" value="1"/>
</dbReference>
<dbReference type="GO" id="GO:0016747">
    <property type="term" value="F:acyltransferase activity, transferring groups other than amino-acyl groups"/>
    <property type="evidence" value="ECO:0007669"/>
    <property type="project" value="InterPro"/>
</dbReference>
<name>A0A154MV88_9PSEU</name>
<evidence type="ECO:0000313" key="3">
    <source>
        <dbReference type="EMBL" id="OKA04307.1"/>
    </source>
</evidence>
<evidence type="ECO:0000313" key="5">
    <source>
        <dbReference type="Proteomes" id="UP000186883"/>
    </source>
</evidence>
<dbReference type="Pfam" id="PF13302">
    <property type="entry name" value="Acetyltransf_3"/>
    <property type="match status" value="1"/>
</dbReference>
<dbReference type="InterPro" id="IPR016181">
    <property type="entry name" value="Acyl_CoA_acyltransferase"/>
</dbReference>
<proteinExistence type="predicted"/>
<dbReference type="InterPro" id="IPR000182">
    <property type="entry name" value="GNAT_dom"/>
</dbReference>
<dbReference type="PROSITE" id="PS51186">
    <property type="entry name" value="GNAT"/>
    <property type="match status" value="1"/>
</dbReference>
<reference evidence="2 4" key="1">
    <citation type="submission" date="2015-12" db="EMBL/GenBank/DDBJ databases">
        <title>Amycolatopsis regifaucium genome sequencing and assembly.</title>
        <authorList>
            <person name="Mayilraj S."/>
        </authorList>
    </citation>
    <scope>NUCLEOTIDE SEQUENCE [LARGE SCALE GENOMIC DNA]</scope>
    <source>
        <strain evidence="2 4">GY080</strain>
    </source>
</reference>
<comment type="caution">
    <text evidence="2">The sequence shown here is derived from an EMBL/GenBank/DDBJ whole genome shotgun (WGS) entry which is preliminary data.</text>
</comment>
<accession>A0A154MV88</accession>
<sequence length="186" mass="20933">MTVDPVPARDTGAEELRTERLLLCRPASEDLEAIYALHTDREACAHNPSDLVETREDAELLLLRWSRQWDQYGFGYWTVRRQDAPEPLGFCGVKVVGSQRDPVLNLFYRLFPSAWGAGYASEAATAAVGWARTHRPDDLVIARVRPENVASQRVALRAGLLRAHDFDTPGDDGADWFYMSDWAQEG</sequence>
<organism evidence="2 4">
    <name type="scientific">Amycolatopsis regifaucium</name>
    <dbReference type="NCBI Taxonomy" id="546365"/>
    <lineage>
        <taxon>Bacteria</taxon>
        <taxon>Bacillati</taxon>
        <taxon>Actinomycetota</taxon>
        <taxon>Actinomycetes</taxon>
        <taxon>Pseudonocardiales</taxon>
        <taxon>Pseudonocardiaceae</taxon>
        <taxon>Amycolatopsis</taxon>
    </lineage>
</organism>
<evidence type="ECO:0000313" key="4">
    <source>
        <dbReference type="Proteomes" id="UP000076321"/>
    </source>
</evidence>
<dbReference type="InterPro" id="IPR051531">
    <property type="entry name" value="N-acetyltransferase"/>
</dbReference>
<dbReference type="Proteomes" id="UP000076321">
    <property type="component" value="Unassembled WGS sequence"/>
</dbReference>
<dbReference type="Gene3D" id="3.40.630.30">
    <property type="match status" value="1"/>
</dbReference>
<dbReference type="AlphaFoldDB" id="A0A154MV88"/>
<dbReference type="OrthoDB" id="3533156at2"/>
<keyword evidence="5" id="KW-1185">Reference proteome</keyword>
<dbReference type="SUPFAM" id="SSF55729">
    <property type="entry name" value="Acyl-CoA N-acyltransferases (Nat)"/>
    <property type="match status" value="1"/>
</dbReference>
<evidence type="ECO:0000259" key="1">
    <source>
        <dbReference type="PROSITE" id="PS51186"/>
    </source>
</evidence>
<gene>
    <name evidence="3" type="ORF">ATP06_0230805</name>
    <name evidence="2" type="ORF">AVL48_19705</name>
</gene>
<dbReference type="EMBL" id="LOBU02000022">
    <property type="protein sequence ID" value="OKA04307.1"/>
    <property type="molecule type" value="Genomic_DNA"/>
</dbReference>
<dbReference type="PANTHER" id="PTHR43792">
    <property type="entry name" value="GNAT FAMILY, PUTATIVE (AFU_ORTHOLOGUE AFUA_3G00765)-RELATED-RELATED"/>
    <property type="match status" value="1"/>
</dbReference>
<reference evidence="3 5" key="2">
    <citation type="submission" date="2016-11" db="EMBL/GenBank/DDBJ databases">
        <title>Genome sequencing of Amycolatopsis regifaucium.</title>
        <authorList>
            <person name="Mayilraj S."/>
            <person name="Kaur N."/>
        </authorList>
    </citation>
    <scope>NUCLEOTIDE SEQUENCE [LARGE SCALE GENOMIC DNA]</scope>
    <source>
        <strain evidence="3 5">GY080</strain>
    </source>
</reference>
<dbReference type="EMBL" id="LQCI01000002">
    <property type="protein sequence ID" value="KZB88192.1"/>
    <property type="molecule type" value="Genomic_DNA"/>
</dbReference>
<evidence type="ECO:0000313" key="2">
    <source>
        <dbReference type="EMBL" id="KZB88192.1"/>
    </source>
</evidence>
<protein>
    <submittedName>
        <fullName evidence="2 3">Acetyltransferase</fullName>
    </submittedName>
</protein>